<evidence type="ECO:0000256" key="11">
    <source>
        <dbReference type="SAM" id="MobiDB-lite"/>
    </source>
</evidence>
<evidence type="ECO:0000256" key="4">
    <source>
        <dbReference type="ARBA" id="ARBA00022729"/>
    </source>
</evidence>
<evidence type="ECO:0000256" key="10">
    <source>
        <dbReference type="ARBA" id="ARBA00023319"/>
    </source>
</evidence>
<keyword evidence="14" id="KW-1185">Reference proteome</keyword>
<keyword evidence="6 12" id="KW-0472">Membrane</keyword>
<dbReference type="RefSeq" id="XP_004550916.1">
    <property type="nucleotide sequence ID" value="XM_004550859.3"/>
</dbReference>
<organism evidence="13 14">
    <name type="scientific">Maylandia zebra</name>
    <name type="common">zebra mbuna</name>
    <dbReference type="NCBI Taxonomy" id="106582"/>
    <lineage>
        <taxon>Eukaryota</taxon>
        <taxon>Metazoa</taxon>
        <taxon>Chordata</taxon>
        <taxon>Craniata</taxon>
        <taxon>Vertebrata</taxon>
        <taxon>Euteleostomi</taxon>
        <taxon>Actinopterygii</taxon>
        <taxon>Neopterygii</taxon>
        <taxon>Teleostei</taxon>
        <taxon>Neoteleostei</taxon>
        <taxon>Acanthomorphata</taxon>
        <taxon>Ovalentaria</taxon>
        <taxon>Cichlomorphae</taxon>
        <taxon>Cichliformes</taxon>
        <taxon>Cichlidae</taxon>
        <taxon>African cichlids</taxon>
        <taxon>Pseudocrenilabrinae</taxon>
        <taxon>Haplochromini</taxon>
        <taxon>Maylandia</taxon>
        <taxon>Maylandia zebra complex</taxon>
    </lineage>
</organism>
<keyword evidence="10" id="KW-0393">Immunoglobulin domain</keyword>
<dbReference type="PANTHER" id="PTHR25466:SF13">
    <property type="entry name" value="SI:DKEYP-77H1.4"/>
    <property type="match status" value="1"/>
</dbReference>
<accession>A0A3P9CQ35</accession>
<sequence>MHRSSSRPLKDAKESTIMGTFRVIVLSLLVTTALSAPLKADEESYTLFHGEDFHILLPSQNVEVTFHNKSAPRSKDVHLMREGKVVHSRPKLDRSNTHLLIEAVGEGDEGVYTVKNLEKPDDVKRMSLTVRDCTVEQMVKYGDKFSIHLSRVNPPITLEYRPRATEARETFRPGLVVLTAAGTSPERYQGRVSTGGPYVTLSGVTDADEGSYTVRDNKGGIERKVCLNVKEHKEFVKLQRGNKLKINLILNSSLVYLYYSPKSDSTLRLLLDKGEFTPAQTELGFENRLSLEGSLVILDDVNDKDEGLFTIKDLQNFTVSTVFLEMKPYKLETLYVAIIALLGLLAFLLLVCLLSCLIKVKKRAKRAAALEKIAQNAGKEEEGEAFRQVVKNITKMSEESKHSQADNTEKSQSTEVDIKGLEVSSKEVGVGNLETSDSGVGFNTALPLDTDTEAPDQIPDSEAVSISIAPETKPSPPPAAESKPSAPPAVEIKPSPVPETKVTPAPETKKTPDKPVEEKLDVPKGAAVKPSPAPSPEPKADKKPAPSPSPEPKPAVPKATTPTPDSKSALTPTPEHPKPTTPEPITNGTPEPGPDSKLSPDHADIIKGSAPKAVAPKTPEVELKASGAILEAGKDGTVAEDSTTTT</sequence>
<evidence type="ECO:0000256" key="8">
    <source>
        <dbReference type="ARBA" id="ARBA00023170"/>
    </source>
</evidence>
<dbReference type="OrthoDB" id="8871625at2759"/>
<evidence type="ECO:0000256" key="9">
    <source>
        <dbReference type="ARBA" id="ARBA00023180"/>
    </source>
</evidence>
<reference evidence="13 14" key="1">
    <citation type="journal article" date="2014" name="Nature">
        <title>The genomic substrate for adaptive radiation in African cichlid fish.</title>
        <authorList>
            <person name="Brawand D."/>
            <person name="Wagner C.E."/>
            <person name="Li Y.I."/>
            <person name="Malinsky M."/>
            <person name="Keller I."/>
            <person name="Fan S."/>
            <person name="Simakov O."/>
            <person name="Ng A.Y."/>
            <person name="Lim Z.W."/>
            <person name="Bezault E."/>
            <person name="Turner-Maier J."/>
            <person name="Johnson J."/>
            <person name="Alcazar R."/>
            <person name="Noh H.J."/>
            <person name="Russell P."/>
            <person name="Aken B."/>
            <person name="Alfoldi J."/>
            <person name="Amemiya C."/>
            <person name="Azzouzi N."/>
            <person name="Baroiller J.F."/>
            <person name="Barloy-Hubler F."/>
            <person name="Berlin A."/>
            <person name="Bloomquist R."/>
            <person name="Carleton K.L."/>
            <person name="Conte M.A."/>
            <person name="D'Cotta H."/>
            <person name="Eshel O."/>
            <person name="Gaffney L."/>
            <person name="Galibert F."/>
            <person name="Gante H.F."/>
            <person name="Gnerre S."/>
            <person name="Greuter L."/>
            <person name="Guyon R."/>
            <person name="Haddad N.S."/>
            <person name="Haerty W."/>
            <person name="Harris R.M."/>
            <person name="Hofmann H.A."/>
            <person name="Hourlier T."/>
            <person name="Hulata G."/>
            <person name="Jaffe D.B."/>
            <person name="Lara M."/>
            <person name="Lee A.P."/>
            <person name="MacCallum I."/>
            <person name="Mwaiko S."/>
            <person name="Nikaido M."/>
            <person name="Nishihara H."/>
            <person name="Ozouf-Costaz C."/>
            <person name="Penman D.J."/>
            <person name="Przybylski D."/>
            <person name="Rakotomanga M."/>
            <person name="Renn S.C.P."/>
            <person name="Ribeiro F.J."/>
            <person name="Ron M."/>
            <person name="Salzburger W."/>
            <person name="Sanchez-Pulido L."/>
            <person name="Santos M.E."/>
            <person name="Searle S."/>
            <person name="Sharpe T."/>
            <person name="Swofford R."/>
            <person name="Tan F.J."/>
            <person name="Williams L."/>
            <person name="Young S."/>
            <person name="Yin S."/>
            <person name="Okada N."/>
            <person name="Kocher T.D."/>
            <person name="Miska E.A."/>
            <person name="Lander E.S."/>
            <person name="Venkatesh B."/>
            <person name="Fernald R.D."/>
            <person name="Meyer A."/>
            <person name="Ponting C.P."/>
            <person name="Streelman J.T."/>
            <person name="Lindblad-Toh K."/>
            <person name="Seehausen O."/>
            <person name="Di Palma F."/>
        </authorList>
    </citation>
    <scope>NUCLEOTIDE SEQUENCE</scope>
</reference>
<dbReference type="InterPro" id="IPR051713">
    <property type="entry name" value="T-cell_Activation_Regulation"/>
</dbReference>
<comment type="subcellular location">
    <subcellularLocation>
        <location evidence="1">Cell membrane</location>
        <topology evidence="1">Single-pass type I membrane protein</topology>
    </subcellularLocation>
</comment>
<evidence type="ECO:0000256" key="1">
    <source>
        <dbReference type="ARBA" id="ARBA00004251"/>
    </source>
</evidence>
<dbReference type="GO" id="GO:0071222">
    <property type="term" value="P:cellular response to lipopolysaccharide"/>
    <property type="evidence" value="ECO:0007669"/>
    <property type="project" value="TreeGrafter"/>
</dbReference>
<feature type="compositionally biased region" description="Basic and acidic residues" evidence="11">
    <location>
        <begin position="507"/>
        <end position="522"/>
    </location>
</feature>
<dbReference type="GO" id="GO:0007166">
    <property type="term" value="P:cell surface receptor signaling pathway"/>
    <property type="evidence" value="ECO:0007669"/>
    <property type="project" value="TreeGrafter"/>
</dbReference>
<dbReference type="GO" id="GO:0042130">
    <property type="term" value="P:negative regulation of T cell proliferation"/>
    <property type="evidence" value="ECO:0007669"/>
    <property type="project" value="TreeGrafter"/>
</dbReference>
<evidence type="ECO:0000256" key="12">
    <source>
        <dbReference type="SAM" id="Phobius"/>
    </source>
</evidence>
<dbReference type="GeneTree" id="ENSGT00390000005284"/>
<dbReference type="STRING" id="106582.ENSMZEP00005024460"/>
<reference evidence="13" key="2">
    <citation type="submission" date="2025-08" db="UniProtKB">
        <authorList>
            <consortium name="Ensembl"/>
        </authorList>
    </citation>
    <scope>IDENTIFICATION</scope>
</reference>
<dbReference type="Proteomes" id="UP000265160">
    <property type="component" value="LG11"/>
</dbReference>
<keyword evidence="5 12" id="KW-1133">Transmembrane helix</keyword>
<dbReference type="AlphaFoldDB" id="A0A3P9CQ35"/>
<keyword evidence="4" id="KW-0732">Signal</keyword>
<keyword evidence="9" id="KW-0325">Glycoprotein</keyword>
<keyword evidence="3 12" id="KW-0812">Transmembrane</keyword>
<evidence type="ECO:0000256" key="7">
    <source>
        <dbReference type="ARBA" id="ARBA00023157"/>
    </source>
</evidence>
<keyword evidence="2" id="KW-1003">Cell membrane</keyword>
<evidence type="ECO:0000256" key="6">
    <source>
        <dbReference type="ARBA" id="ARBA00023136"/>
    </source>
</evidence>
<feature type="compositionally biased region" description="Pro residues" evidence="11">
    <location>
        <begin position="545"/>
        <end position="555"/>
    </location>
</feature>
<proteinExistence type="predicted"/>
<protein>
    <submittedName>
        <fullName evidence="13">Si:dkeyp-77h1.4</fullName>
    </submittedName>
</protein>
<dbReference type="GO" id="GO:0042102">
    <property type="term" value="P:positive regulation of T cell proliferation"/>
    <property type="evidence" value="ECO:0007669"/>
    <property type="project" value="TreeGrafter"/>
</dbReference>
<evidence type="ECO:0000313" key="13">
    <source>
        <dbReference type="Ensembl" id="ENSMZEP00005024460.1"/>
    </source>
</evidence>
<dbReference type="KEGG" id="mze:101470305"/>
<dbReference type="GO" id="GO:0031295">
    <property type="term" value="P:T cell costimulation"/>
    <property type="evidence" value="ECO:0007669"/>
    <property type="project" value="TreeGrafter"/>
</dbReference>
<keyword evidence="8" id="KW-0675">Receptor</keyword>
<evidence type="ECO:0000313" key="14">
    <source>
        <dbReference type="Proteomes" id="UP000265160"/>
    </source>
</evidence>
<reference evidence="13" key="3">
    <citation type="submission" date="2025-09" db="UniProtKB">
        <authorList>
            <consortium name="Ensembl"/>
        </authorList>
    </citation>
    <scope>IDENTIFICATION</scope>
</reference>
<name>A0A3P9CQ35_9CICH</name>
<dbReference type="PANTHER" id="PTHR25466">
    <property type="entry name" value="T-LYMPHOCYTE ACTIVATION ANTIGEN"/>
    <property type="match status" value="1"/>
</dbReference>
<evidence type="ECO:0000256" key="3">
    <source>
        <dbReference type="ARBA" id="ARBA00022692"/>
    </source>
</evidence>
<dbReference type="GO" id="GO:0009897">
    <property type="term" value="C:external side of plasma membrane"/>
    <property type="evidence" value="ECO:0007669"/>
    <property type="project" value="TreeGrafter"/>
</dbReference>
<feature type="region of interest" description="Disordered" evidence="11">
    <location>
        <begin position="397"/>
        <end position="646"/>
    </location>
</feature>
<keyword evidence="7" id="KW-1015">Disulfide bond</keyword>
<evidence type="ECO:0000256" key="2">
    <source>
        <dbReference type="ARBA" id="ARBA00022475"/>
    </source>
</evidence>
<evidence type="ECO:0000256" key="5">
    <source>
        <dbReference type="ARBA" id="ARBA00022989"/>
    </source>
</evidence>
<dbReference type="GeneID" id="101470305"/>
<dbReference type="Ensembl" id="ENSMZET00005025262.1">
    <property type="protein sequence ID" value="ENSMZEP00005024460.1"/>
    <property type="gene ID" value="ENSMZEG00005018283.1"/>
</dbReference>
<dbReference type="GO" id="GO:0006955">
    <property type="term" value="P:immune response"/>
    <property type="evidence" value="ECO:0007669"/>
    <property type="project" value="TreeGrafter"/>
</dbReference>
<feature type="compositionally biased region" description="Basic and acidic residues" evidence="11">
    <location>
        <begin position="397"/>
        <end position="409"/>
    </location>
</feature>
<feature type="transmembrane region" description="Helical" evidence="12">
    <location>
        <begin position="334"/>
        <end position="358"/>
    </location>
</feature>